<evidence type="ECO:0000256" key="2">
    <source>
        <dbReference type="ARBA" id="ARBA00009256"/>
    </source>
</evidence>
<proteinExistence type="inferred from homology"/>
<dbReference type="InterPro" id="IPR004821">
    <property type="entry name" value="Cyt_trans-like"/>
</dbReference>
<dbReference type="InterPro" id="IPR014729">
    <property type="entry name" value="Rossmann-like_a/b/a_fold"/>
</dbReference>
<dbReference type="HAMAP" id="MF_00158">
    <property type="entry name" value="PanC"/>
    <property type="match status" value="1"/>
</dbReference>
<dbReference type="Gene3D" id="3.40.50.620">
    <property type="entry name" value="HUPs"/>
    <property type="match status" value="1"/>
</dbReference>
<evidence type="ECO:0000256" key="8">
    <source>
        <dbReference type="HAMAP-Rule" id="MF_00158"/>
    </source>
</evidence>
<dbReference type="NCBIfam" id="TIGR00125">
    <property type="entry name" value="cyt_tran_rel"/>
    <property type="match status" value="1"/>
</dbReference>
<dbReference type="InterPro" id="IPR003721">
    <property type="entry name" value="Pantoate_ligase"/>
</dbReference>
<keyword evidence="8" id="KW-0963">Cytoplasm</keyword>
<evidence type="ECO:0000256" key="6">
    <source>
        <dbReference type="ARBA" id="ARBA00022840"/>
    </source>
</evidence>
<feature type="active site" description="Proton donor" evidence="8">
    <location>
        <position position="37"/>
    </location>
</feature>
<keyword evidence="6 8" id="KW-0067">ATP-binding</keyword>
<sequence>MIIFKKVVALHQFITSLKQQNKTIGFVPTMGALHQGHLSLIDACKKACDVTVCSIFVNPTQFNDPKDFEKYPITLEQDMLLLTQHEMDILFLPSVNEIYPAGVHTLPHYNLGALENILEGKYRPGHFQGVCQVVDRLLNIVQPDKLFLGRKDYQQCMVINKLIELKQLPIALSIQPTLREEDGLAMSSRNMRLTAAGRKKAVVLYRTLLFIKENAFKKGIPVLIEEAKAKLLASGFEKIDYITVADANTLQEIKALGASANAVVLAAAFLDGVRLIDNLSLSA</sequence>
<dbReference type="EC" id="6.3.2.1" evidence="8"/>
<feature type="binding site" evidence="8">
    <location>
        <position position="61"/>
    </location>
    <ligand>
        <name>(R)-pantoate</name>
        <dbReference type="ChEBI" id="CHEBI:15980"/>
    </ligand>
</feature>
<feature type="binding site" evidence="8">
    <location>
        <position position="61"/>
    </location>
    <ligand>
        <name>beta-alanine</name>
        <dbReference type="ChEBI" id="CHEBI:57966"/>
    </ligand>
</feature>
<evidence type="ECO:0000313" key="9">
    <source>
        <dbReference type="EMBL" id="TKK68878.1"/>
    </source>
</evidence>
<feature type="binding site" evidence="8">
    <location>
        <position position="155"/>
    </location>
    <ligand>
        <name>(R)-pantoate</name>
        <dbReference type="ChEBI" id="CHEBI:15980"/>
    </ligand>
</feature>
<comment type="caution">
    <text evidence="9">The sequence shown here is derived from an EMBL/GenBank/DDBJ whole genome shotgun (WGS) entry which is preliminary data.</text>
</comment>
<comment type="subcellular location">
    <subcellularLocation>
        <location evidence="8">Cytoplasm</location>
    </subcellularLocation>
</comment>
<comment type="subunit">
    <text evidence="8">Homodimer.</text>
</comment>
<organism evidence="9 10">
    <name type="scientific">Ilyomonas limi</name>
    <dbReference type="NCBI Taxonomy" id="2575867"/>
    <lineage>
        <taxon>Bacteria</taxon>
        <taxon>Pseudomonadati</taxon>
        <taxon>Bacteroidota</taxon>
        <taxon>Chitinophagia</taxon>
        <taxon>Chitinophagales</taxon>
        <taxon>Chitinophagaceae</taxon>
        <taxon>Ilyomonas</taxon>
    </lineage>
</organism>
<feature type="binding site" evidence="8">
    <location>
        <begin position="186"/>
        <end position="189"/>
    </location>
    <ligand>
        <name>ATP</name>
        <dbReference type="ChEBI" id="CHEBI:30616"/>
    </ligand>
</feature>
<evidence type="ECO:0000313" key="10">
    <source>
        <dbReference type="Proteomes" id="UP000305848"/>
    </source>
</evidence>
<evidence type="ECO:0000256" key="1">
    <source>
        <dbReference type="ARBA" id="ARBA00004990"/>
    </source>
</evidence>
<protein>
    <recommendedName>
        <fullName evidence="8">Pantothenate synthetase</fullName>
        <shortName evidence="8">PS</shortName>
        <ecNumber evidence="8">6.3.2.1</ecNumber>
    </recommendedName>
    <alternativeName>
        <fullName evidence="8">Pantoate--beta-alanine ligase</fullName>
    </alternativeName>
    <alternativeName>
        <fullName evidence="8">Pantoate-activating enzyme</fullName>
    </alternativeName>
</protein>
<dbReference type="InterPro" id="IPR042176">
    <property type="entry name" value="Pantoate_ligase_C"/>
</dbReference>
<accession>A0A4U3L1K3</accession>
<dbReference type="AlphaFoldDB" id="A0A4U3L1K3"/>
<dbReference type="SUPFAM" id="SSF52374">
    <property type="entry name" value="Nucleotidylyl transferase"/>
    <property type="match status" value="1"/>
</dbReference>
<reference evidence="9 10" key="1">
    <citation type="submission" date="2019-05" db="EMBL/GenBank/DDBJ databases">
        <title>Panacibacter sp. strain 17mud1-8 Genome sequencing and assembly.</title>
        <authorList>
            <person name="Chhetri G."/>
        </authorList>
    </citation>
    <scope>NUCLEOTIDE SEQUENCE [LARGE SCALE GENOMIC DNA]</scope>
    <source>
        <strain evidence="9 10">17mud1-8</strain>
    </source>
</reference>
<comment type="miscellaneous">
    <text evidence="8">The reaction proceeds by a bi uni uni bi ping pong mechanism.</text>
</comment>
<feature type="binding site" evidence="8">
    <location>
        <position position="178"/>
    </location>
    <ligand>
        <name>ATP</name>
        <dbReference type="ChEBI" id="CHEBI:30616"/>
    </ligand>
</feature>
<dbReference type="CDD" id="cd00560">
    <property type="entry name" value="PanC"/>
    <property type="match status" value="1"/>
</dbReference>
<comment type="function">
    <text evidence="8">Catalyzes the condensation of pantoate with beta-alanine in an ATP-dependent reaction via a pantoyl-adenylate intermediate.</text>
</comment>
<dbReference type="Gene3D" id="3.30.1300.10">
    <property type="entry name" value="Pantoate-beta-alanine ligase, C-terminal domain"/>
    <property type="match status" value="1"/>
</dbReference>
<keyword evidence="4 8" id="KW-0566">Pantothenate biosynthesis</keyword>
<dbReference type="GO" id="GO:0005524">
    <property type="term" value="F:ATP binding"/>
    <property type="evidence" value="ECO:0007669"/>
    <property type="project" value="UniProtKB-KW"/>
</dbReference>
<name>A0A4U3L1K3_9BACT</name>
<evidence type="ECO:0000256" key="7">
    <source>
        <dbReference type="ARBA" id="ARBA00048258"/>
    </source>
</evidence>
<dbReference type="PANTHER" id="PTHR21299">
    <property type="entry name" value="CYTIDYLATE KINASE/PANTOATE-BETA-ALANINE LIGASE"/>
    <property type="match status" value="1"/>
</dbReference>
<dbReference type="GO" id="GO:0005829">
    <property type="term" value="C:cytosol"/>
    <property type="evidence" value="ECO:0007669"/>
    <property type="project" value="TreeGrafter"/>
</dbReference>
<dbReference type="GO" id="GO:0004592">
    <property type="term" value="F:pantoate-beta-alanine ligase activity"/>
    <property type="evidence" value="ECO:0007669"/>
    <property type="project" value="UniProtKB-UniRule"/>
</dbReference>
<comment type="similarity">
    <text evidence="2 8">Belongs to the pantothenate synthetase family.</text>
</comment>
<evidence type="ECO:0000256" key="5">
    <source>
        <dbReference type="ARBA" id="ARBA00022741"/>
    </source>
</evidence>
<dbReference type="RefSeq" id="WP_137261498.1">
    <property type="nucleotide sequence ID" value="NZ_SZQL01000006.1"/>
</dbReference>
<evidence type="ECO:0000256" key="3">
    <source>
        <dbReference type="ARBA" id="ARBA00022598"/>
    </source>
</evidence>
<dbReference type="OrthoDB" id="9773087at2"/>
<dbReference type="UniPathway" id="UPA00028">
    <property type="reaction ID" value="UER00005"/>
</dbReference>
<comment type="catalytic activity">
    <reaction evidence="7 8">
        <text>(R)-pantoate + beta-alanine + ATP = (R)-pantothenate + AMP + diphosphate + H(+)</text>
        <dbReference type="Rhea" id="RHEA:10912"/>
        <dbReference type="ChEBI" id="CHEBI:15378"/>
        <dbReference type="ChEBI" id="CHEBI:15980"/>
        <dbReference type="ChEBI" id="CHEBI:29032"/>
        <dbReference type="ChEBI" id="CHEBI:30616"/>
        <dbReference type="ChEBI" id="CHEBI:33019"/>
        <dbReference type="ChEBI" id="CHEBI:57966"/>
        <dbReference type="ChEBI" id="CHEBI:456215"/>
        <dbReference type="EC" id="6.3.2.1"/>
    </reaction>
</comment>
<dbReference type="Pfam" id="PF02569">
    <property type="entry name" value="Pantoate_ligase"/>
    <property type="match status" value="1"/>
</dbReference>
<dbReference type="EMBL" id="SZQL01000006">
    <property type="protein sequence ID" value="TKK68878.1"/>
    <property type="molecule type" value="Genomic_DNA"/>
</dbReference>
<dbReference type="PANTHER" id="PTHR21299:SF1">
    <property type="entry name" value="PANTOATE--BETA-ALANINE LIGASE"/>
    <property type="match status" value="1"/>
</dbReference>
<keyword evidence="3 8" id="KW-0436">Ligase</keyword>
<dbReference type="GO" id="GO:0015940">
    <property type="term" value="P:pantothenate biosynthetic process"/>
    <property type="evidence" value="ECO:0007669"/>
    <property type="project" value="UniProtKB-UniRule"/>
</dbReference>
<gene>
    <name evidence="8" type="primary">panC</name>
    <name evidence="9" type="ORF">FC093_09275</name>
</gene>
<keyword evidence="5 8" id="KW-0547">Nucleotide-binding</keyword>
<keyword evidence="10" id="KW-1185">Reference proteome</keyword>
<comment type="pathway">
    <text evidence="1 8">Cofactor biosynthesis; (R)-pantothenate biosynthesis; (R)-pantothenate from (R)-pantoate and beta-alanine: step 1/1.</text>
</comment>
<evidence type="ECO:0000256" key="4">
    <source>
        <dbReference type="ARBA" id="ARBA00022655"/>
    </source>
</evidence>
<dbReference type="Proteomes" id="UP000305848">
    <property type="component" value="Unassembled WGS sequence"/>
</dbReference>
<feature type="binding site" evidence="8">
    <location>
        <begin position="30"/>
        <end position="37"/>
    </location>
    <ligand>
        <name>ATP</name>
        <dbReference type="ChEBI" id="CHEBI:30616"/>
    </ligand>
</feature>
<feature type="binding site" evidence="8">
    <location>
        <begin position="149"/>
        <end position="152"/>
    </location>
    <ligand>
        <name>ATP</name>
        <dbReference type="ChEBI" id="CHEBI:30616"/>
    </ligand>
</feature>
<dbReference type="NCBIfam" id="TIGR00018">
    <property type="entry name" value="panC"/>
    <property type="match status" value="1"/>
</dbReference>